<protein>
    <submittedName>
        <fullName evidence="2">Uncharacterized protein</fullName>
    </submittedName>
</protein>
<reference evidence="2" key="1">
    <citation type="submission" date="2018-10" db="EMBL/GenBank/DDBJ databases">
        <title>Effector identification in a new, highly contiguous assembly of the strawberry crown rot pathogen Phytophthora cactorum.</title>
        <authorList>
            <person name="Armitage A.D."/>
            <person name="Nellist C.F."/>
            <person name="Bates H."/>
            <person name="Vickerstaff R.J."/>
            <person name="Harrison R.J."/>
        </authorList>
    </citation>
    <scope>NUCLEOTIDE SEQUENCE</scope>
    <source>
        <strain evidence="2">4040</strain>
    </source>
</reference>
<dbReference type="AlphaFoldDB" id="A0A8T1AX07"/>
<gene>
    <name evidence="2" type="ORF">PC117_g24748</name>
</gene>
<feature type="region of interest" description="Disordered" evidence="1">
    <location>
        <begin position="1"/>
        <end position="42"/>
    </location>
</feature>
<proteinExistence type="predicted"/>
<name>A0A8T1AX07_9STRA</name>
<evidence type="ECO:0000313" key="3">
    <source>
        <dbReference type="Proteomes" id="UP000736787"/>
    </source>
</evidence>
<comment type="caution">
    <text evidence="2">The sequence shown here is derived from an EMBL/GenBank/DDBJ whole genome shotgun (WGS) entry which is preliminary data.</text>
</comment>
<sequence>MHAGSSCGTNWESAQEGGKADGEDKAYMSGGGRGRGQGRGRG</sequence>
<accession>A0A8T1AX07</accession>
<organism evidence="2 3">
    <name type="scientific">Phytophthora cactorum</name>
    <dbReference type="NCBI Taxonomy" id="29920"/>
    <lineage>
        <taxon>Eukaryota</taxon>
        <taxon>Sar</taxon>
        <taxon>Stramenopiles</taxon>
        <taxon>Oomycota</taxon>
        <taxon>Peronosporomycetes</taxon>
        <taxon>Peronosporales</taxon>
        <taxon>Peronosporaceae</taxon>
        <taxon>Phytophthora</taxon>
    </lineage>
</organism>
<dbReference type="EMBL" id="RCMK01001737">
    <property type="protein sequence ID" value="KAG2889159.1"/>
    <property type="molecule type" value="Genomic_DNA"/>
</dbReference>
<evidence type="ECO:0000313" key="2">
    <source>
        <dbReference type="EMBL" id="KAG2889159.1"/>
    </source>
</evidence>
<evidence type="ECO:0000256" key="1">
    <source>
        <dbReference type="SAM" id="MobiDB-lite"/>
    </source>
</evidence>
<feature type="compositionally biased region" description="Polar residues" evidence="1">
    <location>
        <begin position="1"/>
        <end position="13"/>
    </location>
</feature>
<dbReference type="Proteomes" id="UP000736787">
    <property type="component" value="Unassembled WGS sequence"/>
</dbReference>